<evidence type="ECO:0000313" key="2">
    <source>
        <dbReference type="EMBL" id="KAL3688638.1"/>
    </source>
</evidence>
<dbReference type="Gene3D" id="3.40.50.410">
    <property type="entry name" value="von Willebrand factor, type A domain"/>
    <property type="match status" value="1"/>
</dbReference>
<protein>
    <submittedName>
        <fullName evidence="2">Uncharacterized protein</fullName>
    </submittedName>
</protein>
<feature type="compositionally biased region" description="Low complexity" evidence="1">
    <location>
        <begin position="1"/>
        <end position="12"/>
    </location>
</feature>
<dbReference type="AlphaFoldDB" id="A0ABD3HAU6"/>
<sequence length="391" mass="44294">MPGPPGSSSTSSRARMEQQLPYLQQERASASKTRVHEIKSSCQKAQTLDLTFVLDATTSMKSHSFSFEMLKYDIIRMAEGMSRSYPECQLLLQAIGITTVEKYKALMDEILRAIRFGECFHWTGEGGKVRLADQAGANIQLLSGGDVAEDVFTGLEKARRLDWRAMNRVLVHIGDAPCHSWTFHAYGGAAEDDFFFFFFFDDYPQGYRYGRSIQTILRTLRETCQVTNNSFCHISRQTYRMIQEFRKAAGGDGWIREWQISDLREIAETVITACRASITSSISLVQHGVTGQQTYVKVKIDPRMPYWNRVIGQEATEFVHRQCSSFDQLLRIIREARPLELIRSPESADSALLVQIAVSSFSDGGDIRHPYYALVKERDTSKPAKYTALAS</sequence>
<dbReference type="EMBL" id="JBJQOH010000004">
    <property type="protein sequence ID" value="KAL3688638.1"/>
    <property type="molecule type" value="Genomic_DNA"/>
</dbReference>
<accession>A0ABD3HAU6</accession>
<organism evidence="2 3">
    <name type="scientific">Riccia sorocarpa</name>
    <dbReference type="NCBI Taxonomy" id="122646"/>
    <lineage>
        <taxon>Eukaryota</taxon>
        <taxon>Viridiplantae</taxon>
        <taxon>Streptophyta</taxon>
        <taxon>Embryophyta</taxon>
        <taxon>Marchantiophyta</taxon>
        <taxon>Marchantiopsida</taxon>
        <taxon>Marchantiidae</taxon>
        <taxon>Marchantiales</taxon>
        <taxon>Ricciaceae</taxon>
        <taxon>Riccia</taxon>
    </lineage>
</organism>
<evidence type="ECO:0000256" key="1">
    <source>
        <dbReference type="SAM" id="MobiDB-lite"/>
    </source>
</evidence>
<dbReference type="PANTHER" id="PTHR47763:SF4">
    <property type="entry name" value="ALPHA-PROTEIN KINASE VWKA"/>
    <property type="match status" value="1"/>
</dbReference>
<reference evidence="2 3" key="1">
    <citation type="submission" date="2024-09" db="EMBL/GenBank/DDBJ databases">
        <title>Chromosome-scale assembly of Riccia sorocarpa.</title>
        <authorList>
            <person name="Paukszto L."/>
        </authorList>
    </citation>
    <scope>NUCLEOTIDE SEQUENCE [LARGE SCALE GENOMIC DNA]</scope>
    <source>
        <strain evidence="2">LP-2024</strain>
        <tissue evidence="2">Aerial parts of the thallus</tissue>
    </source>
</reference>
<proteinExistence type="predicted"/>
<keyword evidence="3" id="KW-1185">Reference proteome</keyword>
<dbReference type="InterPro" id="IPR036465">
    <property type="entry name" value="vWFA_dom_sf"/>
</dbReference>
<comment type="caution">
    <text evidence="2">The sequence shown here is derived from an EMBL/GenBank/DDBJ whole genome shotgun (WGS) entry which is preliminary data.</text>
</comment>
<gene>
    <name evidence="2" type="ORF">R1sor_014947</name>
</gene>
<dbReference type="InterPro" id="IPR052969">
    <property type="entry name" value="Thr-specific_kinase-like"/>
</dbReference>
<dbReference type="PANTHER" id="PTHR47763">
    <property type="entry name" value="ALPHA-PROTEIN KINASE VWKA"/>
    <property type="match status" value="1"/>
</dbReference>
<name>A0ABD3HAU6_9MARC</name>
<feature type="region of interest" description="Disordered" evidence="1">
    <location>
        <begin position="1"/>
        <end position="26"/>
    </location>
</feature>
<dbReference type="Proteomes" id="UP001633002">
    <property type="component" value="Unassembled WGS sequence"/>
</dbReference>
<evidence type="ECO:0000313" key="3">
    <source>
        <dbReference type="Proteomes" id="UP001633002"/>
    </source>
</evidence>